<evidence type="ECO:0000256" key="4">
    <source>
        <dbReference type="ARBA" id="ARBA00022786"/>
    </source>
</evidence>
<dbReference type="GeneID" id="119641272"/>
<evidence type="ECO:0000313" key="7">
    <source>
        <dbReference type="Proteomes" id="UP000092443"/>
    </source>
</evidence>
<dbReference type="Proteomes" id="UP000092443">
    <property type="component" value="Unplaced"/>
</dbReference>
<evidence type="ECO:0000256" key="5">
    <source>
        <dbReference type="ARBA" id="ARBA00023006"/>
    </source>
</evidence>
<dbReference type="Pfam" id="PF03987">
    <property type="entry name" value="Autophagy_act_C"/>
    <property type="match status" value="1"/>
</dbReference>
<gene>
    <name evidence="8" type="primary">LOC119641272</name>
</gene>
<keyword evidence="7" id="KW-1185">Reference proteome</keyword>
<sequence length="181" mass="21160">MSRNSRNMSDLEFLSWQQYTKESLEFLKISESLQDTWSWEIKGSSEGQAFLKYAQKIRDPSSNDLLHLEYHVVYSVTYQVPVLYLQVHHDDGKIISLEKAWDIFQAARGDETRYTRQRMLNILTQMEHPVLFKPCLCLHPCRTAELLAKTKSSNRIITFISLMGPYVQLKLPPAYCLVIEK</sequence>
<keyword evidence="5" id="KW-0072">Autophagy</keyword>
<dbReference type="KEGG" id="gfs:119641272"/>
<dbReference type="GO" id="GO:0000422">
    <property type="term" value="P:autophagy of mitochondrion"/>
    <property type="evidence" value="ECO:0007669"/>
    <property type="project" value="TreeGrafter"/>
</dbReference>
<dbReference type="GO" id="GO:0005829">
    <property type="term" value="C:cytosol"/>
    <property type="evidence" value="ECO:0007669"/>
    <property type="project" value="TreeGrafter"/>
</dbReference>
<evidence type="ECO:0000256" key="3">
    <source>
        <dbReference type="ARBA" id="ARBA00022679"/>
    </source>
</evidence>
<dbReference type="PANTHER" id="PTHR14957:SF1">
    <property type="entry name" value="UBIQUITIN-LIKE-CONJUGATING ENZYME ATG10"/>
    <property type="match status" value="1"/>
</dbReference>
<dbReference type="GO" id="GO:0032446">
    <property type="term" value="P:protein modification by small protein conjugation"/>
    <property type="evidence" value="ECO:0007669"/>
    <property type="project" value="TreeGrafter"/>
</dbReference>
<name>A0A9C5ZBU1_9MUSC</name>
<proteinExistence type="inferred from homology"/>
<accession>A0A9C5ZBU1</accession>
<reference evidence="8" key="1">
    <citation type="submission" date="2025-08" db="UniProtKB">
        <authorList>
            <consortium name="RefSeq"/>
        </authorList>
    </citation>
    <scope>IDENTIFICATION</scope>
    <source>
        <tissue evidence="8">Whole body pupa</tissue>
    </source>
</reference>
<dbReference type="GO" id="GO:0061651">
    <property type="term" value="F:Atg12 conjugating enzyme activity"/>
    <property type="evidence" value="ECO:0007669"/>
    <property type="project" value="TreeGrafter"/>
</dbReference>
<evidence type="ECO:0000256" key="6">
    <source>
        <dbReference type="ARBA" id="ARBA00029833"/>
    </source>
</evidence>
<dbReference type="GO" id="GO:0000045">
    <property type="term" value="P:autophagosome assembly"/>
    <property type="evidence" value="ECO:0007669"/>
    <property type="project" value="TreeGrafter"/>
</dbReference>
<evidence type="ECO:0000256" key="2">
    <source>
        <dbReference type="ARBA" id="ARBA00021099"/>
    </source>
</evidence>
<protein>
    <recommendedName>
        <fullName evidence="2">Ubiquitin-like-conjugating enzyme ATG10</fullName>
    </recommendedName>
    <alternativeName>
        <fullName evidence="6">Autophagy-related protein 10</fullName>
    </alternativeName>
</protein>
<keyword evidence="3" id="KW-0808">Transferase</keyword>
<dbReference type="PANTHER" id="PTHR14957">
    <property type="entry name" value="UBIQUITIN-LIKE-CONJUGATING ENZYME ATG10"/>
    <property type="match status" value="1"/>
</dbReference>
<evidence type="ECO:0000313" key="8">
    <source>
        <dbReference type="RefSeq" id="XP_037895796.1"/>
    </source>
</evidence>
<comment type="similarity">
    <text evidence="1">Belongs to the ATG10 family.</text>
</comment>
<keyword evidence="4" id="KW-0833">Ubl conjugation pathway</keyword>
<dbReference type="RefSeq" id="XP_037895796.1">
    <property type="nucleotide sequence ID" value="XM_038039868.1"/>
</dbReference>
<dbReference type="AlphaFoldDB" id="A0A9C5ZBU1"/>
<dbReference type="Gene3D" id="3.30.1460.50">
    <property type="match status" value="1"/>
</dbReference>
<evidence type="ECO:0000256" key="1">
    <source>
        <dbReference type="ARBA" id="ARBA00005696"/>
    </source>
</evidence>
<organism evidence="7 8">
    <name type="scientific">Glossina fuscipes</name>
    <dbReference type="NCBI Taxonomy" id="7396"/>
    <lineage>
        <taxon>Eukaryota</taxon>
        <taxon>Metazoa</taxon>
        <taxon>Ecdysozoa</taxon>
        <taxon>Arthropoda</taxon>
        <taxon>Hexapoda</taxon>
        <taxon>Insecta</taxon>
        <taxon>Pterygota</taxon>
        <taxon>Neoptera</taxon>
        <taxon>Endopterygota</taxon>
        <taxon>Diptera</taxon>
        <taxon>Brachycera</taxon>
        <taxon>Muscomorpha</taxon>
        <taxon>Hippoboscoidea</taxon>
        <taxon>Glossinidae</taxon>
        <taxon>Glossina</taxon>
    </lineage>
</organism>
<dbReference type="InterPro" id="IPR007135">
    <property type="entry name" value="Atg3/Atg10"/>
</dbReference>